<reference evidence="2" key="1">
    <citation type="journal article" date="2022" name="bioRxiv">
        <title>Sequencing and chromosome-scale assembly of the giantPleurodeles waltlgenome.</title>
        <authorList>
            <person name="Brown T."/>
            <person name="Elewa A."/>
            <person name="Iarovenko S."/>
            <person name="Subramanian E."/>
            <person name="Araus A.J."/>
            <person name="Petzold A."/>
            <person name="Susuki M."/>
            <person name="Suzuki K.-i.T."/>
            <person name="Hayashi T."/>
            <person name="Toyoda A."/>
            <person name="Oliveira C."/>
            <person name="Osipova E."/>
            <person name="Leigh N.D."/>
            <person name="Simon A."/>
            <person name="Yun M.H."/>
        </authorList>
    </citation>
    <scope>NUCLEOTIDE SEQUENCE</scope>
    <source>
        <strain evidence="2">20211129_DDA</strain>
        <tissue evidence="2">Liver</tissue>
    </source>
</reference>
<evidence type="ECO:0000313" key="3">
    <source>
        <dbReference type="Proteomes" id="UP001066276"/>
    </source>
</evidence>
<keyword evidence="1" id="KW-0732">Signal</keyword>
<proteinExistence type="predicted"/>
<dbReference type="Proteomes" id="UP001066276">
    <property type="component" value="Chromosome 4_2"/>
</dbReference>
<comment type="caution">
    <text evidence="2">The sequence shown here is derived from an EMBL/GenBank/DDBJ whole genome shotgun (WGS) entry which is preliminary data.</text>
</comment>
<accession>A0AAV7S6P7</accession>
<name>A0AAV7S6P7_PLEWA</name>
<protein>
    <submittedName>
        <fullName evidence="2">Uncharacterized protein</fullName>
    </submittedName>
</protein>
<sequence>MTRLSTVWQVELLAVMLELYVGGVAVVDDSEEIFIINGIVVDDDGDNVVVGKETYLNAIVTISFVDNGDVYVFVEDDVKGNARFNGVELLVTPVNGGEVIISVVDYEVAIGCGVLLDGL</sequence>
<evidence type="ECO:0000313" key="2">
    <source>
        <dbReference type="EMBL" id="KAJ1159887.1"/>
    </source>
</evidence>
<gene>
    <name evidence="2" type="ORF">NDU88_000391</name>
</gene>
<organism evidence="2 3">
    <name type="scientific">Pleurodeles waltl</name>
    <name type="common">Iberian ribbed newt</name>
    <dbReference type="NCBI Taxonomy" id="8319"/>
    <lineage>
        <taxon>Eukaryota</taxon>
        <taxon>Metazoa</taxon>
        <taxon>Chordata</taxon>
        <taxon>Craniata</taxon>
        <taxon>Vertebrata</taxon>
        <taxon>Euteleostomi</taxon>
        <taxon>Amphibia</taxon>
        <taxon>Batrachia</taxon>
        <taxon>Caudata</taxon>
        <taxon>Salamandroidea</taxon>
        <taxon>Salamandridae</taxon>
        <taxon>Pleurodelinae</taxon>
        <taxon>Pleurodeles</taxon>
    </lineage>
</organism>
<evidence type="ECO:0000256" key="1">
    <source>
        <dbReference type="SAM" id="SignalP"/>
    </source>
</evidence>
<feature type="chain" id="PRO_5043753730" evidence="1">
    <location>
        <begin position="26"/>
        <end position="119"/>
    </location>
</feature>
<keyword evidence="3" id="KW-1185">Reference proteome</keyword>
<dbReference type="EMBL" id="JANPWB010000008">
    <property type="protein sequence ID" value="KAJ1159887.1"/>
    <property type="molecule type" value="Genomic_DNA"/>
</dbReference>
<feature type="signal peptide" evidence="1">
    <location>
        <begin position="1"/>
        <end position="25"/>
    </location>
</feature>
<dbReference type="AlphaFoldDB" id="A0AAV7S6P7"/>